<comment type="caution">
    <text evidence="6">The sequence shown here is derived from an EMBL/GenBank/DDBJ whole genome shotgun (WGS) entry which is preliminary data.</text>
</comment>
<dbReference type="InterPro" id="IPR009057">
    <property type="entry name" value="Homeodomain-like_sf"/>
</dbReference>
<evidence type="ECO:0000313" key="6">
    <source>
        <dbReference type="EMBL" id="TCV95320.1"/>
    </source>
</evidence>
<name>A0A4R3YS67_9FIRM</name>
<organism evidence="6 7">
    <name type="scientific">Longibaculum muris</name>
    <dbReference type="NCBI Taxonomy" id="1796628"/>
    <lineage>
        <taxon>Bacteria</taxon>
        <taxon>Bacillati</taxon>
        <taxon>Bacillota</taxon>
        <taxon>Erysipelotrichia</taxon>
        <taxon>Erysipelotrichales</taxon>
        <taxon>Coprobacillaceae</taxon>
        <taxon>Longibaculum</taxon>
    </lineage>
</organism>
<proteinExistence type="predicted"/>
<keyword evidence="7" id="KW-1185">Reference proteome</keyword>
<dbReference type="GO" id="GO:0097367">
    <property type="term" value="F:carbohydrate derivative binding"/>
    <property type="evidence" value="ECO:0007669"/>
    <property type="project" value="InterPro"/>
</dbReference>
<dbReference type="SUPFAM" id="SSF46689">
    <property type="entry name" value="Homeodomain-like"/>
    <property type="match status" value="1"/>
</dbReference>
<dbReference type="GO" id="GO:1901135">
    <property type="term" value="P:carbohydrate derivative metabolic process"/>
    <property type="evidence" value="ECO:0007669"/>
    <property type="project" value="InterPro"/>
</dbReference>
<keyword evidence="1" id="KW-0805">Transcription regulation</keyword>
<dbReference type="RefSeq" id="WP_066444305.1">
    <property type="nucleotide sequence ID" value="NZ_JADMQS010000028.1"/>
</dbReference>
<evidence type="ECO:0000259" key="5">
    <source>
        <dbReference type="PROSITE" id="PS51464"/>
    </source>
</evidence>
<keyword evidence="3" id="KW-0804">Transcription</keyword>
<dbReference type="GO" id="GO:0003677">
    <property type="term" value="F:DNA binding"/>
    <property type="evidence" value="ECO:0007669"/>
    <property type="project" value="UniProtKB-KW"/>
</dbReference>
<dbReference type="SUPFAM" id="SSF53697">
    <property type="entry name" value="SIS domain"/>
    <property type="match status" value="1"/>
</dbReference>
<dbReference type="PANTHER" id="PTHR30514">
    <property type="entry name" value="GLUCOKINASE"/>
    <property type="match status" value="1"/>
</dbReference>
<dbReference type="InterPro" id="IPR036388">
    <property type="entry name" value="WH-like_DNA-bd_sf"/>
</dbReference>
<dbReference type="InterPro" id="IPR000281">
    <property type="entry name" value="HTH_RpiR"/>
</dbReference>
<dbReference type="Gene3D" id="3.40.50.10490">
    <property type="entry name" value="Glucose-6-phosphate isomerase like protein, domain 1"/>
    <property type="match status" value="1"/>
</dbReference>
<dbReference type="PANTHER" id="PTHR30514:SF1">
    <property type="entry name" value="HTH-TYPE TRANSCRIPTIONAL REGULATOR HEXR-RELATED"/>
    <property type="match status" value="1"/>
</dbReference>
<dbReference type="GO" id="GO:0003700">
    <property type="term" value="F:DNA-binding transcription factor activity"/>
    <property type="evidence" value="ECO:0007669"/>
    <property type="project" value="InterPro"/>
</dbReference>
<evidence type="ECO:0000256" key="1">
    <source>
        <dbReference type="ARBA" id="ARBA00023015"/>
    </source>
</evidence>
<dbReference type="PROSITE" id="PS51464">
    <property type="entry name" value="SIS"/>
    <property type="match status" value="1"/>
</dbReference>
<reference evidence="6 7" key="1">
    <citation type="submission" date="2019-03" db="EMBL/GenBank/DDBJ databases">
        <title>Genomic Encyclopedia of Type Strains, Phase IV (KMG-IV): sequencing the most valuable type-strain genomes for metagenomic binning, comparative biology and taxonomic classification.</title>
        <authorList>
            <person name="Goeker M."/>
        </authorList>
    </citation>
    <scope>NUCLEOTIDE SEQUENCE [LARGE SCALE GENOMIC DNA]</scope>
    <source>
        <strain evidence="6 7">DSM 29487</strain>
    </source>
</reference>
<dbReference type="InterPro" id="IPR047640">
    <property type="entry name" value="RpiR-like"/>
</dbReference>
<evidence type="ECO:0000313" key="7">
    <source>
        <dbReference type="Proteomes" id="UP000295515"/>
    </source>
</evidence>
<dbReference type="GeneID" id="98916074"/>
<dbReference type="Pfam" id="PF01380">
    <property type="entry name" value="SIS"/>
    <property type="match status" value="1"/>
</dbReference>
<evidence type="ECO:0000256" key="3">
    <source>
        <dbReference type="ARBA" id="ARBA00023163"/>
    </source>
</evidence>
<dbReference type="InterPro" id="IPR035472">
    <property type="entry name" value="RpiR-like_SIS"/>
</dbReference>
<accession>A0A4R3YS67</accession>
<dbReference type="EMBL" id="SMCQ01000018">
    <property type="protein sequence ID" value="TCV95320.1"/>
    <property type="molecule type" value="Genomic_DNA"/>
</dbReference>
<feature type="domain" description="HTH rpiR-type" evidence="4">
    <location>
        <begin position="1"/>
        <end position="76"/>
    </location>
</feature>
<dbReference type="CDD" id="cd05013">
    <property type="entry name" value="SIS_RpiR"/>
    <property type="match status" value="1"/>
</dbReference>
<dbReference type="Pfam" id="PF01418">
    <property type="entry name" value="HTH_6"/>
    <property type="match status" value="1"/>
</dbReference>
<dbReference type="InterPro" id="IPR001347">
    <property type="entry name" value="SIS_dom"/>
</dbReference>
<dbReference type="InterPro" id="IPR046348">
    <property type="entry name" value="SIS_dom_sf"/>
</dbReference>
<evidence type="ECO:0000259" key="4">
    <source>
        <dbReference type="PROSITE" id="PS51071"/>
    </source>
</evidence>
<feature type="domain" description="SIS" evidence="5">
    <location>
        <begin position="119"/>
        <end position="260"/>
    </location>
</feature>
<dbReference type="Gene3D" id="1.10.10.10">
    <property type="entry name" value="Winged helix-like DNA-binding domain superfamily/Winged helix DNA-binding domain"/>
    <property type="match status" value="1"/>
</dbReference>
<protein>
    <submittedName>
        <fullName evidence="6">RpiR family transcriptional regulator</fullName>
    </submittedName>
</protein>
<dbReference type="Proteomes" id="UP000295515">
    <property type="component" value="Unassembled WGS sequence"/>
</dbReference>
<dbReference type="AlphaFoldDB" id="A0A4R3YS67"/>
<dbReference type="PROSITE" id="PS51071">
    <property type="entry name" value="HTH_RPIR"/>
    <property type="match status" value="1"/>
</dbReference>
<evidence type="ECO:0000256" key="2">
    <source>
        <dbReference type="ARBA" id="ARBA00023125"/>
    </source>
</evidence>
<gene>
    <name evidence="6" type="ORF">EDD60_11839</name>
</gene>
<keyword evidence="2" id="KW-0238">DNA-binding</keyword>
<sequence length="274" mass="31901">MNLIERLKNQEKMNETQQSISQYILQHSEEIPQMSARTLAKKTYTNASTIIRFIKKLGYENYNDFKVHLVRDLKDAQLEDVKIREKEMSISIIDKISELEKNVIEKTKNQLSVQQLERVAQHFQKITYIDFISNDANTCLGDYGCHLFFLAQKIATNYTATNLQLYLTMTPLKDHAIVLISRMGEDKRVVKVAREFRKKGVYTIAITGRVESTLAKCCDEVIPAIHINSFADFRDMIFQISTQYIFNCIFSLMLSDNYRSIIEFNEAYGEVYIK</sequence>